<keyword evidence="5" id="KW-1185">Reference proteome</keyword>
<keyword evidence="2" id="KW-0547">Nucleotide-binding</keyword>
<dbReference type="AlphaFoldDB" id="A0A516H1B0"/>
<evidence type="ECO:0000256" key="1">
    <source>
        <dbReference type="ARBA" id="ARBA00022532"/>
    </source>
</evidence>
<dbReference type="InterPro" id="IPR003781">
    <property type="entry name" value="CoA-bd"/>
</dbReference>
<dbReference type="GO" id="GO:0046872">
    <property type="term" value="F:metal ion binding"/>
    <property type="evidence" value="ECO:0007669"/>
    <property type="project" value="InterPro"/>
</dbReference>
<dbReference type="SUPFAM" id="SSF51735">
    <property type="entry name" value="NAD(P)-binding Rossmann-fold domains"/>
    <property type="match status" value="1"/>
</dbReference>
<name>A0A516H1B0_9PROT</name>
<keyword evidence="2" id="KW-0067">ATP-binding</keyword>
<dbReference type="Gene3D" id="3.30.1490.20">
    <property type="entry name" value="ATP-grasp fold, A domain"/>
    <property type="match status" value="1"/>
</dbReference>
<dbReference type="SUPFAM" id="SSF52210">
    <property type="entry name" value="Succinyl-CoA synthetase domains"/>
    <property type="match status" value="2"/>
</dbReference>
<dbReference type="Gene3D" id="3.40.50.720">
    <property type="entry name" value="NAD(P)-binding Rossmann-like Domain"/>
    <property type="match status" value="1"/>
</dbReference>
<evidence type="ECO:0000256" key="2">
    <source>
        <dbReference type="PROSITE-ProRule" id="PRU00409"/>
    </source>
</evidence>
<sequence>MTIDLARLMRPRSVAVIGASENPTRIGGRPVRYLLDAGFEGPIYPINPNYETVQGLKAYSSVTDLPEAVDMAIIALPAAPAMEAIRQCVARGVGGAVLFSADFAEAGAEGRERQDELSRMVREAGMALLGPNCLGAFNVAHRFYASFSAIFESGFPADGNVGIISQSGGFGSHLAKIALQRGVKIGQWLTTGNEAGVDVGQGIQWLAGQPDISIILAYAEGVHARDTLVEGLEVARQAGKPVLFMKSGSSAVGAAAAQTHTAAMSGSDMVFEGMLQQFGAVRMHSTEAMVDAAYLLQRAPRPRGNRVGLISISGAVGVQMADIAAQVGLEVPALPDEAQARLKAINPYAATRNPIDVTAQAFNNLDLVRDNLDVVLREDGLDALIAFFTVTAGSKSIAPRLSQILSPLPVQYPDKPMVLCIVADRDTVASYEAAGFAVFEDHTRAVTALGTLAHLFHRNIEPLPEQNFSRAAEALRRHDGTEFSAKIVLAAAGITVPKGGVATDSGRAVGVALEIGLPVVVKIHSAEILHKSDVGGVALNLTSPPDVARAASGMLERLGNAVLIERMAPPGAELILGFQHDAELGPTVMIGLGGVQAEIYRDAVCRLAPVSAAEAMRALQSLRGRKILEGFRGLPVADLEAAAKAIECLSQFFATHADEIDSLEINPLRVLGQGVIACDAVLLRR</sequence>
<dbReference type="InterPro" id="IPR013815">
    <property type="entry name" value="ATP_grasp_subdomain_1"/>
</dbReference>
<protein>
    <submittedName>
        <fullName evidence="4">Acetate--CoA ligase family protein</fullName>
    </submittedName>
</protein>
<organism evidence="4 5">
    <name type="scientific">Ferrovibrio terrae</name>
    <dbReference type="NCBI Taxonomy" id="2594003"/>
    <lineage>
        <taxon>Bacteria</taxon>
        <taxon>Pseudomonadati</taxon>
        <taxon>Pseudomonadota</taxon>
        <taxon>Alphaproteobacteria</taxon>
        <taxon>Rhodospirillales</taxon>
        <taxon>Rhodospirillaceae</taxon>
        <taxon>Ferrovibrio</taxon>
    </lineage>
</organism>
<dbReference type="Pfam" id="PF13380">
    <property type="entry name" value="CoA_binding_2"/>
    <property type="match status" value="1"/>
</dbReference>
<dbReference type="InterPro" id="IPR036291">
    <property type="entry name" value="NAD(P)-bd_dom_sf"/>
</dbReference>
<dbReference type="GO" id="GO:0005524">
    <property type="term" value="F:ATP binding"/>
    <property type="evidence" value="ECO:0007669"/>
    <property type="project" value="UniProtKB-UniRule"/>
</dbReference>
<dbReference type="InterPro" id="IPR011761">
    <property type="entry name" value="ATP-grasp"/>
</dbReference>
<dbReference type="OrthoDB" id="9807426at2"/>
<evidence type="ECO:0000259" key="3">
    <source>
        <dbReference type="PROSITE" id="PS50975"/>
    </source>
</evidence>
<dbReference type="InterPro" id="IPR032875">
    <property type="entry name" value="Succ_CoA_lig_flav_dom"/>
</dbReference>
<dbReference type="SUPFAM" id="SSF56059">
    <property type="entry name" value="Glutathione synthetase ATP-binding domain-like"/>
    <property type="match status" value="1"/>
</dbReference>
<keyword evidence="1" id="KW-0816">Tricarboxylic acid cycle</keyword>
<dbReference type="InterPro" id="IPR016102">
    <property type="entry name" value="Succinyl-CoA_synth-like"/>
</dbReference>
<dbReference type="Pfam" id="PF13549">
    <property type="entry name" value="ATP-grasp_5"/>
    <property type="match status" value="1"/>
</dbReference>
<reference evidence="4 5" key="1">
    <citation type="submission" date="2019-07" db="EMBL/GenBank/DDBJ databases">
        <title>Genome sequencing for Ferrovibrio sp. K5.</title>
        <authorList>
            <person name="Park S.-J."/>
        </authorList>
    </citation>
    <scope>NUCLEOTIDE SEQUENCE [LARGE SCALE GENOMIC DNA]</scope>
    <source>
        <strain evidence="4 5">K5</strain>
    </source>
</reference>
<dbReference type="PANTHER" id="PTHR42793:SF4">
    <property type="entry name" value="BLL6376 PROTEIN"/>
    <property type="match status" value="1"/>
</dbReference>
<dbReference type="PROSITE" id="PS50975">
    <property type="entry name" value="ATP_GRASP"/>
    <property type="match status" value="1"/>
</dbReference>
<dbReference type="Gene3D" id="3.30.470.20">
    <property type="entry name" value="ATP-grasp fold, B domain"/>
    <property type="match status" value="1"/>
</dbReference>
<proteinExistence type="predicted"/>
<keyword evidence="4" id="KW-0436">Ligase</keyword>
<dbReference type="KEGG" id="fer:FNB15_09815"/>
<accession>A0A516H1B0</accession>
<feature type="domain" description="ATP-grasp" evidence="3">
    <location>
        <begin position="486"/>
        <end position="522"/>
    </location>
</feature>
<dbReference type="PANTHER" id="PTHR42793">
    <property type="entry name" value="COA BINDING DOMAIN CONTAINING PROTEIN"/>
    <property type="match status" value="1"/>
</dbReference>
<dbReference type="GO" id="GO:0006099">
    <property type="term" value="P:tricarboxylic acid cycle"/>
    <property type="evidence" value="ECO:0007669"/>
    <property type="project" value="UniProtKB-KW"/>
</dbReference>
<dbReference type="RefSeq" id="WP_144068527.1">
    <property type="nucleotide sequence ID" value="NZ_CP041636.1"/>
</dbReference>
<dbReference type="SMART" id="SM00881">
    <property type="entry name" value="CoA_binding"/>
    <property type="match status" value="1"/>
</dbReference>
<dbReference type="EMBL" id="CP041636">
    <property type="protein sequence ID" value="QDO97546.1"/>
    <property type="molecule type" value="Genomic_DNA"/>
</dbReference>
<dbReference type="Proteomes" id="UP000317496">
    <property type="component" value="Chromosome"/>
</dbReference>
<dbReference type="Gene3D" id="3.40.50.261">
    <property type="entry name" value="Succinyl-CoA synthetase domains"/>
    <property type="match status" value="2"/>
</dbReference>
<dbReference type="Pfam" id="PF13607">
    <property type="entry name" value="Succ_CoA_lig"/>
    <property type="match status" value="1"/>
</dbReference>
<dbReference type="GO" id="GO:0016874">
    <property type="term" value="F:ligase activity"/>
    <property type="evidence" value="ECO:0007669"/>
    <property type="project" value="UniProtKB-KW"/>
</dbReference>
<evidence type="ECO:0000313" key="5">
    <source>
        <dbReference type="Proteomes" id="UP000317496"/>
    </source>
</evidence>
<gene>
    <name evidence="4" type="ORF">FNB15_09815</name>
</gene>
<evidence type="ECO:0000313" key="4">
    <source>
        <dbReference type="EMBL" id="QDO97546.1"/>
    </source>
</evidence>